<reference evidence="1" key="2">
    <citation type="submission" date="2020-09" db="EMBL/GenBank/DDBJ databases">
        <authorList>
            <person name="Sun Q."/>
            <person name="Kim S."/>
        </authorList>
    </citation>
    <scope>NUCLEOTIDE SEQUENCE</scope>
    <source>
        <strain evidence="1">KCTC 22169</strain>
    </source>
</reference>
<comment type="caution">
    <text evidence="1">The sequence shown here is derived from an EMBL/GenBank/DDBJ whole genome shotgun (WGS) entry which is preliminary data.</text>
</comment>
<organism evidence="1 2">
    <name type="scientific">Saccharospirillum salsuginis</name>
    <dbReference type="NCBI Taxonomy" id="418750"/>
    <lineage>
        <taxon>Bacteria</taxon>
        <taxon>Pseudomonadati</taxon>
        <taxon>Pseudomonadota</taxon>
        <taxon>Gammaproteobacteria</taxon>
        <taxon>Oceanospirillales</taxon>
        <taxon>Saccharospirillaceae</taxon>
        <taxon>Saccharospirillum</taxon>
    </lineage>
</organism>
<accession>A0A918NBD1</accession>
<dbReference type="Proteomes" id="UP000626148">
    <property type="component" value="Unassembled WGS sequence"/>
</dbReference>
<dbReference type="AlphaFoldDB" id="A0A918NBD1"/>
<sequence length="182" mass="20727">MVVDHPDGNVDTSTQTVSLDRYFKIHRYGRHVPGTRRLRVRFQVTCCRDFVIHQQQRLGAIRQGVIGHQGLDLNGLTHGRRLSFDRSDQLYLSRFVGHHFQQTTVGIGDTAVVAVHQRADGDRCLVHGDRRHIQRNAPDLEQMLFFFLALSNLTNFHGGVPHRGDLVAIQEVVDFADRALSR</sequence>
<reference evidence="1" key="1">
    <citation type="journal article" date="2014" name="Int. J. Syst. Evol. Microbiol.">
        <title>Complete genome sequence of Corynebacterium casei LMG S-19264T (=DSM 44701T), isolated from a smear-ripened cheese.</title>
        <authorList>
            <consortium name="US DOE Joint Genome Institute (JGI-PGF)"/>
            <person name="Walter F."/>
            <person name="Albersmeier A."/>
            <person name="Kalinowski J."/>
            <person name="Ruckert C."/>
        </authorList>
    </citation>
    <scope>NUCLEOTIDE SEQUENCE</scope>
    <source>
        <strain evidence="1">KCTC 22169</strain>
    </source>
</reference>
<evidence type="ECO:0000313" key="2">
    <source>
        <dbReference type="Proteomes" id="UP000626148"/>
    </source>
</evidence>
<dbReference type="EMBL" id="BMXR01000005">
    <property type="protein sequence ID" value="GGX55995.1"/>
    <property type="molecule type" value="Genomic_DNA"/>
</dbReference>
<gene>
    <name evidence="1" type="ORF">GCM10007392_24720</name>
</gene>
<protein>
    <submittedName>
        <fullName evidence="1">Uncharacterized protein</fullName>
    </submittedName>
</protein>
<name>A0A918NBD1_9GAMM</name>
<evidence type="ECO:0000313" key="1">
    <source>
        <dbReference type="EMBL" id="GGX55995.1"/>
    </source>
</evidence>
<proteinExistence type="predicted"/>
<keyword evidence="2" id="KW-1185">Reference proteome</keyword>